<evidence type="ECO:0000256" key="1">
    <source>
        <dbReference type="ARBA" id="ARBA00022729"/>
    </source>
</evidence>
<comment type="caution">
    <text evidence="3">The sequence shown here is derived from an EMBL/GenBank/DDBJ whole genome shotgun (WGS) entry which is preliminary data.</text>
</comment>
<dbReference type="InterPro" id="IPR036435">
    <property type="entry name" value="Leukocidin/porin_MspA_sf"/>
</dbReference>
<dbReference type="Gene3D" id="2.60.40.1650">
    <property type="entry name" value="Porin MspA (Ig-like beta-sandwich domain)"/>
    <property type="match status" value="1"/>
</dbReference>
<sequence>MRSSTRALLCMCAAATSVLGGAGALGFHGAVAAAEQTADKSRAVTTEDGWELRITKSAENVDRAPNLANTPLSREAFVSLSAGADIGGDGRVAVDSGSLQLGYQVGCQVDVSSGVTMSLGVTMGPSVGISTSGVNVGVGAQVVPSMSMTAKPGSIVSLPFGTKALAGPRGSITTEQVQIKVDGCLGAVSLRSFAIVSMSTATADNSISVYGDPVWL</sequence>
<dbReference type="Pfam" id="PF09203">
    <property type="entry name" value="MspA"/>
    <property type="match status" value="1"/>
</dbReference>
<name>A0ABV3G4I8_9NOCA</name>
<evidence type="ECO:0000313" key="3">
    <source>
        <dbReference type="EMBL" id="MEV0712607.1"/>
    </source>
</evidence>
<accession>A0ABV3G4I8</accession>
<proteinExistence type="predicted"/>
<dbReference type="RefSeq" id="WP_357789742.1">
    <property type="nucleotide sequence ID" value="NZ_JBFAKC010000023.1"/>
</dbReference>
<reference evidence="3 4" key="1">
    <citation type="submission" date="2024-06" db="EMBL/GenBank/DDBJ databases">
        <title>The Natural Products Discovery Center: Release of the First 8490 Sequenced Strains for Exploring Actinobacteria Biosynthetic Diversity.</title>
        <authorList>
            <person name="Kalkreuter E."/>
            <person name="Kautsar S.A."/>
            <person name="Yang D."/>
            <person name="Bader C.D."/>
            <person name="Teijaro C.N."/>
            <person name="Fluegel L."/>
            <person name="Davis C.M."/>
            <person name="Simpson J.R."/>
            <person name="Lauterbach L."/>
            <person name="Steele A.D."/>
            <person name="Gui C."/>
            <person name="Meng S."/>
            <person name="Li G."/>
            <person name="Viehrig K."/>
            <person name="Ye F."/>
            <person name="Su P."/>
            <person name="Kiefer A.F."/>
            <person name="Nichols A."/>
            <person name="Cepeda A.J."/>
            <person name="Yan W."/>
            <person name="Fan B."/>
            <person name="Jiang Y."/>
            <person name="Adhikari A."/>
            <person name="Zheng C.-J."/>
            <person name="Schuster L."/>
            <person name="Cowan T.M."/>
            <person name="Smanski M.J."/>
            <person name="Chevrette M.G."/>
            <person name="De Carvalho L.P.S."/>
            <person name="Shen B."/>
        </authorList>
    </citation>
    <scope>NUCLEOTIDE SEQUENCE [LARGE SCALE GENOMIC DNA]</scope>
    <source>
        <strain evidence="3 4">NPDC050403</strain>
    </source>
</reference>
<gene>
    <name evidence="3" type="ORF">AB0I48_34145</name>
</gene>
<feature type="chain" id="PRO_5046318509" evidence="2">
    <location>
        <begin position="23"/>
        <end position="216"/>
    </location>
</feature>
<keyword evidence="1 2" id="KW-0732">Signal</keyword>
<dbReference type="Proteomes" id="UP001551695">
    <property type="component" value="Unassembled WGS sequence"/>
</dbReference>
<feature type="signal peptide" evidence="2">
    <location>
        <begin position="1"/>
        <end position="22"/>
    </location>
</feature>
<evidence type="ECO:0000256" key="2">
    <source>
        <dbReference type="SAM" id="SignalP"/>
    </source>
</evidence>
<dbReference type="Gene3D" id="2.10.300.10">
    <property type="entry name" value="Porin MspA ribbon domain"/>
    <property type="match status" value="1"/>
</dbReference>
<organism evidence="3 4">
    <name type="scientific">Nocardia aurea</name>
    <dbReference type="NCBI Taxonomy" id="2144174"/>
    <lineage>
        <taxon>Bacteria</taxon>
        <taxon>Bacillati</taxon>
        <taxon>Actinomycetota</taxon>
        <taxon>Actinomycetes</taxon>
        <taxon>Mycobacteriales</taxon>
        <taxon>Nocardiaceae</taxon>
        <taxon>Nocardia</taxon>
    </lineage>
</organism>
<dbReference type="InterPro" id="IPR015286">
    <property type="entry name" value="Porin_fam_mycobact-type"/>
</dbReference>
<dbReference type="EMBL" id="JBFAKC010000023">
    <property type="protein sequence ID" value="MEV0712607.1"/>
    <property type="molecule type" value="Genomic_DNA"/>
</dbReference>
<protein>
    <submittedName>
        <fullName evidence="3">MspA family porin</fullName>
    </submittedName>
</protein>
<evidence type="ECO:0000313" key="4">
    <source>
        <dbReference type="Proteomes" id="UP001551695"/>
    </source>
</evidence>
<keyword evidence="4" id="KW-1185">Reference proteome</keyword>
<dbReference type="SUPFAM" id="SSF56959">
    <property type="entry name" value="Leukocidin-like"/>
    <property type="match status" value="1"/>
</dbReference>